<gene>
    <name evidence="2" type="ORF">THAR02_09856</name>
</gene>
<evidence type="ECO:0000313" key="2">
    <source>
        <dbReference type="EMBL" id="KKO98039.1"/>
    </source>
</evidence>
<feature type="region of interest" description="Disordered" evidence="1">
    <location>
        <begin position="66"/>
        <end position="107"/>
    </location>
</feature>
<dbReference type="AlphaFoldDB" id="A0A0F9X071"/>
<feature type="compositionally biased region" description="Polar residues" evidence="1">
    <location>
        <begin position="39"/>
        <end position="51"/>
    </location>
</feature>
<feature type="compositionally biased region" description="Low complexity" evidence="1">
    <location>
        <begin position="13"/>
        <end position="22"/>
    </location>
</feature>
<sequence>MSRQPNRGGMRGGAATRATYGRFSGYQPRLPPPEQRPQNNGLINQYGQQENMDRNSSFATEFHSDFSGMDGDMYEQPIASWPSQPSQPSQPSRYQDVRAVLNAHDRS</sequence>
<evidence type="ECO:0000313" key="3">
    <source>
        <dbReference type="Proteomes" id="UP000034112"/>
    </source>
</evidence>
<dbReference type="EMBL" id="JOKZ01000469">
    <property type="protein sequence ID" value="KKO98039.1"/>
    <property type="molecule type" value="Genomic_DNA"/>
</dbReference>
<comment type="caution">
    <text evidence="2">The sequence shown here is derived from an EMBL/GenBank/DDBJ whole genome shotgun (WGS) entry which is preliminary data.</text>
</comment>
<organism evidence="2 3">
    <name type="scientific">Trichoderma harzianum</name>
    <name type="common">Hypocrea lixii</name>
    <dbReference type="NCBI Taxonomy" id="5544"/>
    <lineage>
        <taxon>Eukaryota</taxon>
        <taxon>Fungi</taxon>
        <taxon>Dikarya</taxon>
        <taxon>Ascomycota</taxon>
        <taxon>Pezizomycotina</taxon>
        <taxon>Sordariomycetes</taxon>
        <taxon>Hypocreomycetidae</taxon>
        <taxon>Hypocreales</taxon>
        <taxon>Hypocreaceae</taxon>
        <taxon>Trichoderma</taxon>
    </lineage>
</organism>
<accession>A0A0F9X071</accession>
<dbReference type="Proteomes" id="UP000034112">
    <property type="component" value="Unassembled WGS sequence"/>
</dbReference>
<protein>
    <submittedName>
        <fullName evidence="2">Uncharacterized protein</fullName>
    </submittedName>
</protein>
<evidence type="ECO:0000256" key="1">
    <source>
        <dbReference type="SAM" id="MobiDB-lite"/>
    </source>
</evidence>
<name>A0A0F9X071_TRIHA</name>
<proteinExistence type="predicted"/>
<feature type="region of interest" description="Disordered" evidence="1">
    <location>
        <begin position="1"/>
        <end position="51"/>
    </location>
</feature>
<feature type="compositionally biased region" description="Low complexity" evidence="1">
    <location>
        <begin position="76"/>
        <end position="94"/>
    </location>
</feature>
<reference evidence="3" key="1">
    <citation type="journal article" date="2015" name="Genome Announc.">
        <title>Draft whole-genome sequence of the biocontrol agent Trichoderma harzianum T6776.</title>
        <authorList>
            <person name="Baroncelli R."/>
            <person name="Piaggeschi G."/>
            <person name="Fiorini L."/>
            <person name="Bertolini E."/>
            <person name="Zapparata A."/>
            <person name="Pe M.E."/>
            <person name="Sarrocco S."/>
            <person name="Vannacci G."/>
        </authorList>
    </citation>
    <scope>NUCLEOTIDE SEQUENCE [LARGE SCALE GENOMIC DNA]</scope>
    <source>
        <strain evidence="3">T6776</strain>
    </source>
</reference>